<feature type="transmembrane region" description="Helical" evidence="5">
    <location>
        <begin position="96"/>
        <end position="117"/>
    </location>
</feature>
<dbReference type="InterPro" id="IPR011701">
    <property type="entry name" value="MFS"/>
</dbReference>
<dbReference type="GO" id="GO:0016020">
    <property type="term" value="C:membrane"/>
    <property type="evidence" value="ECO:0007669"/>
    <property type="project" value="UniProtKB-SubCell"/>
</dbReference>
<feature type="transmembrane region" description="Helical" evidence="5">
    <location>
        <begin position="41"/>
        <end position="59"/>
    </location>
</feature>
<reference evidence="7" key="1">
    <citation type="journal article" date="2020" name="Stud. Mycol.">
        <title>101 Dothideomycetes genomes: a test case for predicting lifestyles and emergence of pathogens.</title>
        <authorList>
            <person name="Haridas S."/>
            <person name="Albert R."/>
            <person name="Binder M."/>
            <person name="Bloem J."/>
            <person name="Labutti K."/>
            <person name="Salamov A."/>
            <person name="Andreopoulos B."/>
            <person name="Baker S."/>
            <person name="Barry K."/>
            <person name="Bills G."/>
            <person name="Bluhm B."/>
            <person name="Cannon C."/>
            <person name="Castanera R."/>
            <person name="Culley D."/>
            <person name="Daum C."/>
            <person name="Ezra D."/>
            <person name="Gonzalez J."/>
            <person name="Henrissat B."/>
            <person name="Kuo A."/>
            <person name="Liang C."/>
            <person name="Lipzen A."/>
            <person name="Lutzoni F."/>
            <person name="Magnuson J."/>
            <person name="Mondo S."/>
            <person name="Nolan M."/>
            <person name="Ohm R."/>
            <person name="Pangilinan J."/>
            <person name="Park H.-J."/>
            <person name="Ramirez L."/>
            <person name="Alfaro M."/>
            <person name="Sun H."/>
            <person name="Tritt A."/>
            <person name="Yoshinaga Y."/>
            <person name="Zwiers L.-H."/>
            <person name="Turgeon B."/>
            <person name="Goodwin S."/>
            <person name="Spatafora J."/>
            <person name="Crous P."/>
            <person name="Grigoriev I."/>
        </authorList>
    </citation>
    <scope>NUCLEOTIDE SEQUENCE</scope>
    <source>
        <strain evidence="7">ATCC 16933</strain>
    </source>
</reference>
<keyword evidence="3 5" id="KW-1133">Transmembrane helix</keyword>
<keyword evidence="8" id="KW-1185">Reference proteome</keyword>
<feature type="transmembrane region" description="Helical" evidence="5">
    <location>
        <begin position="338"/>
        <end position="357"/>
    </location>
</feature>
<dbReference type="PROSITE" id="PS50850">
    <property type="entry name" value="MFS"/>
    <property type="match status" value="1"/>
</dbReference>
<dbReference type="EMBL" id="MU001680">
    <property type="protein sequence ID" value="KAF2457419.1"/>
    <property type="molecule type" value="Genomic_DNA"/>
</dbReference>
<proteinExistence type="predicted"/>
<evidence type="ECO:0000256" key="2">
    <source>
        <dbReference type="ARBA" id="ARBA00022692"/>
    </source>
</evidence>
<feature type="transmembrane region" description="Helical" evidence="5">
    <location>
        <begin position="7"/>
        <end position="29"/>
    </location>
</feature>
<feature type="transmembrane region" description="Helical" evidence="5">
    <location>
        <begin position="310"/>
        <end position="331"/>
    </location>
</feature>
<dbReference type="InterPro" id="IPR036259">
    <property type="entry name" value="MFS_trans_sf"/>
</dbReference>
<evidence type="ECO:0000256" key="1">
    <source>
        <dbReference type="ARBA" id="ARBA00004141"/>
    </source>
</evidence>
<organism evidence="7 8">
    <name type="scientific">Lineolata rhizophorae</name>
    <dbReference type="NCBI Taxonomy" id="578093"/>
    <lineage>
        <taxon>Eukaryota</taxon>
        <taxon>Fungi</taxon>
        <taxon>Dikarya</taxon>
        <taxon>Ascomycota</taxon>
        <taxon>Pezizomycotina</taxon>
        <taxon>Dothideomycetes</taxon>
        <taxon>Dothideomycetes incertae sedis</taxon>
        <taxon>Lineolatales</taxon>
        <taxon>Lineolataceae</taxon>
        <taxon>Lineolata</taxon>
    </lineage>
</organism>
<comment type="subcellular location">
    <subcellularLocation>
        <location evidence="1">Membrane</location>
        <topology evidence="1">Multi-pass membrane protein</topology>
    </subcellularLocation>
</comment>
<dbReference type="Proteomes" id="UP000799766">
    <property type="component" value="Unassembled WGS sequence"/>
</dbReference>
<dbReference type="AlphaFoldDB" id="A0A6A6P0J8"/>
<sequence length="478" mass="50616">MTAASVFFVTCVTGIGALLVGLVTVMLPVVAGDVGLEDDLLLWPASIYALICGCALLLSGSVADVIGVRTMYLLGCFLQSVFTMACGLPQDGLQLILFRALAGIAISFCLPSSVGIITNTFPPGKRRNVAFAAMGGGQPIGFSIGLTVGGFSADGIGWEWGFHMAAIFNTIIFVVAWWGMPKNIGKPAPVTWDRFLHHIDWVGAIIASASLGMMSYVFVVLTGRTSSIKDSSTIALLVTSICLIPAFVFWVGRQERIKKPALILNSFWRNRVFTTICLNVFMTWGTFNAIENLLTFYFQEVQHLSASRSSLLFLATPISGAITNIFMGAIVHRVRADALVLASTVLSCAWPALMAVAESGCSYSASPFPGLLLIPVAADALFTVANLLITSVLDSRTQGLAGGVFNTVAQVGKSVGLATSAVIASSAAADGAQGEDQAMSLLEGYRAAFWYCLALNAVTVAVSIWGLRRIGRVGVKRD</sequence>
<dbReference type="PANTHER" id="PTHR42718">
    <property type="entry name" value="MAJOR FACILITATOR SUPERFAMILY MULTIDRUG TRANSPORTER MFSC"/>
    <property type="match status" value="1"/>
</dbReference>
<feature type="transmembrane region" description="Helical" evidence="5">
    <location>
        <begin position="129"/>
        <end position="148"/>
    </location>
</feature>
<dbReference type="InterPro" id="IPR020846">
    <property type="entry name" value="MFS_dom"/>
</dbReference>
<accession>A0A6A6P0J8</accession>
<dbReference type="GO" id="GO:0022857">
    <property type="term" value="F:transmembrane transporter activity"/>
    <property type="evidence" value="ECO:0007669"/>
    <property type="project" value="InterPro"/>
</dbReference>
<feature type="transmembrane region" description="Helical" evidence="5">
    <location>
        <begin position="71"/>
        <end position="90"/>
    </location>
</feature>
<dbReference type="Gene3D" id="1.20.1250.20">
    <property type="entry name" value="MFS general substrate transporter like domains"/>
    <property type="match status" value="2"/>
</dbReference>
<name>A0A6A6P0J8_9PEZI</name>
<evidence type="ECO:0000313" key="8">
    <source>
        <dbReference type="Proteomes" id="UP000799766"/>
    </source>
</evidence>
<gene>
    <name evidence="7" type="ORF">BDY21DRAFT_415011</name>
</gene>
<feature type="transmembrane region" description="Helical" evidence="5">
    <location>
        <begin position="201"/>
        <end position="221"/>
    </location>
</feature>
<evidence type="ECO:0000313" key="7">
    <source>
        <dbReference type="EMBL" id="KAF2457419.1"/>
    </source>
</evidence>
<feature type="transmembrane region" description="Helical" evidence="5">
    <location>
        <begin position="233"/>
        <end position="251"/>
    </location>
</feature>
<keyword evidence="2 5" id="KW-0812">Transmembrane</keyword>
<feature type="transmembrane region" description="Helical" evidence="5">
    <location>
        <begin position="448"/>
        <end position="467"/>
    </location>
</feature>
<dbReference type="Pfam" id="PF07690">
    <property type="entry name" value="MFS_1"/>
    <property type="match status" value="1"/>
</dbReference>
<feature type="domain" description="Major facilitator superfamily (MFS) profile" evidence="6">
    <location>
        <begin position="2"/>
        <end position="471"/>
    </location>
</feature>
<feature type="transmembrane region" description="Helical" evidence="5">
    <location>
        <begin position="272"/>
        <end position="290"/>
    </location>
</feature>
<evidence type="ECO:0000256" key="5">
    <source>
        <dbReference type="SAM" id="Phobius"/>
    </source>
</evidence>
<evidence type="ECO:0000256" key="4">
    <source>
        <dbReference type="ARBA" id="ARBA00023136"/>
    </source>
</evidence>
<dbReference type="SUPFAM" id="SSF103473">
    <property type="entry name" value="MFS general substrate transporter"/>
    <property type="match status" value="1"/>
</dbReference>
<feature type="transmembrane region" description="Helical" evidence="5">
    <location>
        <begin position="369"/>
        <end position="393"/>
    </location>
</feature>
<feature type="transmembrane region" description="Helical" evidence="5">
    <location>
        <begin position="160"/>
        <end position="180"/>
    </location>
</feature>
<dbReference type="PANTHER" id="PTHR42718:SF27">
    <property type="entry name" value="TRANSPORTER, PUTATIVE-RELATED"/>
    <property type="match status" value="1"/>
</dbReference>
<feature type="transmembrane region" description="Helical" evidence="5">
    <location>
        <begin position="405"/>
        <end position="428"/>
    </location>
</feature>
<dbReference type="OrthoDB" id="2130629at2759"/>
<evidence type="ECO:0000259" key="6">
    <source>
        <dbReference type="PROSITE" id="PS50850"/>
    </source>
</evidence>
<protein>
    <submittedName>
        <fullName evidence="7">Integral membrane protein</fullName>
    </submittedName>
</protein>
<keyword evidence="4 5" id="KW-0472">Membrane</keyword>
<evidence type="ECO:0000256" key="3">
    <source>
        <dbReference type="ARBA" id="ARBA00022989"/>
    </source>
</evidence>